<dbReference type="AlphaFoldDB" id="A0A0S2TAE7"/>
<reference evidence="2" key="1">
    <citation type="submission" date="2015-10" db="EMBL/GenBank/DDBJ databases">
        <title>Description of Candidatus Tenderia electrophaga gen. nov, sp. nov., an Uncultivated Electroautotroph from a Biocathode Enrichment.</title>
        <authorList>
            <person name="Eddie B.J."/>
            <person name="Malanoski A.P."/>
            <person name="Wang Z."/>
            <person name="Hall R.J."/>
            <person name="Oh S.D."/>
            <person name="Heiner C."/>
            <person name="Lin B."/>
            <person name="Strycharz-Glaven S.M."/>
        </authorList>
    </citation>
    <scope>NUCLEOTIDE SEQUENCE [LARGE SCALE GENOMIC DNA]</scope>
    <source>
        <strain evidence="2">NRL1</strain>
    </source>
</reference>
<dbReference type="InterPro" id="IPR011322">
    <property type="entry name" value="N-reg_PII-like_a/b"/>
</dbReference>
<name>A0A0S2TAE7_9GAMM</name>
<dbReference type="Gene3D" id="3.30.70.120">
    <property type="match status" value="1"/>
</dbReference>
<dbReference type="GO" id="GO:0010038">
    <property type="term" value="P:response to metal ion"/>
    <property type="evidence" value="ECO:0007669"/>
    <property type="project" value="InterPro"/>
</dbReference>
<dbReference type="InterPro" id="IPR004323">
    <property type="entry name" value="Ion_tolerance_CutA"/>
</dbReference>
<evidence type="ECO:0000313" key="2">
    <source>
        <dbReference type="EMBL" id="ALP52128.1"/>
    </source>
</evidence>
<gene>
    <name evidence="2" type="ORF">Tel_02640</name>
</gene>
<dbReference type="PANTHER" id="PTHR23419">
    <property type="entry name" value="DIVALENT CATION TOLERANCE CUTA-RELATED"/>
    <property type="match status" value="1"/>
</dbReference>
<dbReference type="Proteomes" id="UP000055136">
    <property type="component" value="Chromosome"/>
</dbReference>
<dbReference type="SUPFAM" id="SSF54913">
    <property type="entry name" value="GlnB-like"/>
    <property type="match status" value="1"/>
</dbReference>
<evidence type="ECO:0000256" key="1">
    <source>
        <dbReference type="ARBA" id="ARBA00010169"/>
    </source>
</evidence>
<evidence type="ECO:0008006" key="4">
    <source>
        <dbReference type="Google" id="ProtNLM"/>
    </source>
</evidence>
<evidence type="ECO:0000313" key="3">
    <source>
        <dbReference type="Proteomes" id="UP000055136"/>
    </source>
</evidence>
<sequence length="108" mass="11965">MTAEQLIVLNTCPDADTARRIAGALVERRLAACVNIIKGVESVYEWRGKIETDTECVLLIKCSRAAYPDLEQALQSLHPYELPEIVAVPIEAGLPAYLDWINDNSKLP</sequence>
<dbReference type="KEGG" id="tee:Tel_02640"/>
<accession>A0A0S2TAE7</accession>
<dbReference type="EMBL" id="CP013099">
    <property type="protein sequence ID" value="ALP52128.1"/>
    <property type="molecule type" value="Genomic_DNA"/>
</dbReference>
<comment type="similarity">
    <text evidence="1">Belongs to the CutA family.</text>
</comment>
<keyword evidence="3" id="KW-1185">Reference proteome</keyword>
<dbReference type="GO" id="GO:0005507">
    <property type="term" value="F:copper ion binding"/>
    <property type="evidence" value="ECO:0007669"/>
    <property type="project" value="TreeGrafter"/>
</dbReference>
<organism evidence="2 3">
    <name type="scientific">Candidatus Tenderia electrophaga</name>
    <dbReference type="NCBI Taxonomy" id="1748243"/>
    <lineage>
        <taxon>Bacteria</taxon>
        <taxon>Pseudomonadati</taxon>
        <taxon>Pseudomonadota</taxon>
        <taxon>Gammaproteobacteria</taxon>
        <taxon>Candidatus Tenderiales</taxon>
        <taxon>Candidatus Tenderiaceae</taxon>
        <taxon>Candidatus Tenderia</taxon>
    </lineage>
</organism>
<proteinExistence type="inferred from homology"/>
<dbReference type="STRING" id="1748243.Tel_02640"/>
<protein>
    <recommendedName>
        <fullName evidence="4">Dihydroorotate dehydrogenase</fullName>
    </recommendedName>
</protein>
<dbReference type="PANTHER" id="PTHR23419:SF8">
    <property type="entry name" value="FI09726P"/>
    <property type="match status" value="1"/>
</dbReference>
<dbReference type="Pfam" id="PF03091">
    <property type="entry name" value="CutA1"/>
    <property type="match status" value="1"/>
</dbReference>
<dbReference type="InterPro" id="IPR015867">
    <property type="entry name" value="N-reg_PII/ATP_PRibTrfase_C"/>
</dbReference>